<name>A0A7J6XGB8_THATH</name>
<evidence type="ECO:0000313" key="3">
    <source>
        <dbReference type="Proteomes" id="UP000554482"/>
    </source>
</evidence>
<dbReference type="GO" id="GO:0140359">
    <property type="term" value="F:ABC-type transporter activity"/>
    <property type="evidence" value="ECO:0007669"/>
    <property type="project" value="InterPro"/>
</dbReference>
<dbReference type="EMBL" id="JABWDY010000304">
    <property type="protein sequence ID" value="KAF5208207.1"/>
    <property type="molecule type" value="Genomic_DNA"/>
</dbReference>
<evidence type="ECO:0000313" key="2">
    <source>
        <dbReference type="EMBL" id="KAF5208207.1"/>
    </source>
</evidence>
<organism evidence="2 3">
    <name type="scientific">Thalictrum thalictroides</name>
    <name type="common">Rue-anemone</name>
    <name type="synonym">Anemone thalictroides</name>
    <dbReference type="NCBI Taxonomy" id="46969"/>
    <lineage>
        <taxon>Eukaryota</taxon>
        <taxon>Viridiplantae</taxon>
        <taxon>Streptophyta</taxon>
        <taxon>Embryophyta</taxon>
        <taxon>Tracheophyta</taxon>
        <taxon>Spermatophyta</taxon>
        <taxon>Magnoliopsida</taxon>
        <taxon>Ranunculales</taxon>
        <taxon>Ranunculaceae</taxon>
        <taxon>Thalictroideae</taxon>
        <taxon>Thalictrum</taxon>
    </lineage>
</organism>
<keyword evidence="1" id="KW-0812">Transmembrane</keyword>
<feature type="non-terminal residue" evidence="2">
    <location>
        <position position="1"/>
    </location>
</feature>
<reference evidence="2 3" key="1">
    <citation type="submission" date="2020-06" db="EMBL/GenBank/DDBJ databases">
        <title>Transcriptomic and genomic resources for Thalictrum thalictroides and T. hernandezii: Facilitating candidate gene discovery in an emerging model plant lineage.</title>
        <authorList>
            <person name="Arias T."/>
            <person name="Riano-Pachon D.M."/>
            <person name="Di Stilio V.S."/>
        </authorList>
    </citation>
    <scope>NUCLEOTIDE SEQUENCE [LARGE SCALE GENOMIC DNA]</scope>
    <source>
        <strain evidence="3">cv. WT478/WT964</strain>
        <tissue evidence="2">Leaves</tissue>
    </source>
</reference>
<protein>
    <submittedName>
        <fullName evidence="2">Abc transporter a family member</fullName>
    </submittedName>
</protein>
<feature type="transmembrane region" description="Helical" evidence="1">
    <location>
        <begin position="21"/>
        <end position="43"/>
    </location>
</feature>
<dbReference type="AlphaFoldDB" id="A0A7J6XGB8"/>
<dbReference type="PANTHER" id="PTHR19229">
    <property type="entry name" value="ATP-BINDING CASSETTE TRANSPORTER SUBFAMILY A ABCA"/>
    <property type="match status" value="1"/>
</dbReference>
<dbReference type="PANTHER" id="PTHR19229:SF267">
    <property type="entry name" value="ABC TRANSPORTER A FAMILY MEMBER 1"/>
    <property type="match status" value="1"/>
</dbReference>
<keyword evidence="1" id="KW-0472">Membrane</keyword>
<sequence length="338" mass="38780">MGSRLRQLKVMLWKNWLLKIRHPWITCAEILLPMLVMLMLIIVRTRVDTTLHPTQAYIRKGMFVEVGKGDISPSFEKILGSLMSKGEYLAFAPDTEETRTMIDLISLRFPLLQVVSRIYKDEQEMETYICSDLYGACDKAKNCSNPKIKGAVIFHEQGPHSFAYSIRLNHSWAFSGFPDVKSIMDTNGPYVNDLNLGVEIIPTLQYGFSGFLTLQQVLDSFIIFAAQESKINISNERSQLPSSDSSQQSSLSLSWKNFSPSNIRIAPFPTRAYTDDEFQSIIKKVMGVLYLLGFLYPISRLISYSVFEKEKKIREGLYMMGLKDEIFYLSWFITYSIQ</sequence>
<comment type="caution">
    <text evidence="2">The sequence shown here is derived from an EMBL/GenBank/DDBJ whole genome shotgun (WGS) entry which is preliminary data.</text>
</comment>
<dbReference type="InterPro" id="IPR026082">
    <property type="entry name" value="ABCA"/>
</dbReference>
<keyword evidence="3" id="KW-1185">Reference proteome</keyword>
<proteinExistence type="predicted"/>
<dbReference type="GO" id="GO:0016020">
    <property type="term" value="C:membrane"/>
    <property type="evidence" value="ECO:0007669"/>
    <property type="project" value="InterPro"/>
</dbReference>
<accession>A0A7J6XGB8</accession>
<keyword evidence="1" id="KW-1133">Transmembrane helix</keyword>
<dbReference type="GO" id="GO:0005319">
    <property type="term" value="F:lipid transporter activity"/>
    <property type="evidence" value="ECO:0007669"/>
    <property type="project" value="TreeGrafter"/>
</dbReference>
<gene>
    <name evidence="2" type="ORF">FRX31_002212</name>
</gene>
<dbReference type="Proteomes" id="UP000554482">
    <property type="component" value="Unassembled WGS sequence"/>
</dbReference>
<dbReference type="OrthoDB" id="10255969at2759"/>
<evidence type="ECO:0000256" key="1">
    <source>
        <dbReference type="SAM" id="Phobius"/>
    </source>
</evidence>